<protein>
    <submittedName>
        <fullName evidence="2">Uncharacterized protein</fullName>
    </submittedName>
</protein>
<feature type="transmembrane region" description="Helical" evidence="1">
    <location>
        <begin position="171"/>
        <end position="190"/>
    </location>
</feature>
<feature type="transmembrane region" description="Helical" evidence="1">
    <location>
        <begin position="211"/>
        <end position="231"/>
    </location>
</feature>
<feature type="transmembrane region" description="Helical" evidence="1">
    <location>
        <begin position="71"/>
        <end position="100"/>
    </location>
</feature>
<accession>A0A9P5XG78</accession>
<evidence type="ECO:0000256" key="1">
    <source>
        <dbReference type="SAM" id="Phobius"/>
    </source>
</evidence>
<comment type="caution">
    <text evidence="2">The sequence shown here is derived from an EMBL/GenBank/DDBJ whole genome shotgun (WGS) entry which is preliminary data.</text>
</comment>
<keyword evidence="3" id="KW-1185">Reference proteome</keyword>
<dbReference type="OrthoDB" id="3226582at2759"/>
<dbReference type="EMBL" id="MU151096">
    <property type="protein sequence ID" value="KAF9450828.1"/>
    <property type="molecule type" value="Genomic_DNA"/>
</dbReference>
<dbReference type="Proteomes" id="UP000807342">
    <property type="component" value="Unassembled WGS sequence"/>
</dbReference>
<feature type="transmembrane region" description="Helical" evidence="1">
    <location>
        <begin position="138"/>
        <end position="159"/>
    </location>
</feature>
<evidence type="ECO:0000313" key="2">
    <source>
        <dbReference type="EMBL" id="KAF9450828.1"/>
    </source>
</evidence>
<evidence type="ECO:0000313" key="3">
    <source>
        <dbReference type="Proteomes" id="UP000807342"/>
    </source>
</evidence>
<name>A0A9P5XG78_9AGAR</name>
<keyword evidence="1" id="KW-1133">Transmembrane helix</keyword>
<reference evidence="2" key="1">
    <citation type="submission" date="2020-11" db="EMBL/GenBank/DDBJ databases">
        <authorList>
            <consortium name="DOE Joint Genome Institute"/>
            <person name="Ahrendt S."/>
            <person name="Riley R."/>
            <person name="Andreopoulos W."/>
            <person name="Labutti K."/>
            <person name="Pangilinan J."/>
            <person name="Ruiz-Duenas F.J."/>
            <person name="Barrasa J.M."/>
            <person name="Sanchez-Garcia M."/>
            <person name="Camarero S."/>
            <person name="Miyauchi S."/>
            <person name="Serrano A."/>
            <person name="Linde D."/>
            <person name="Babiker R."/>
            <person name="Drula E."/>
            <person name="Ayuso-Fernandez I."/>
            <person name="Pacheco R."/>
            <person name="Padilla G."/>
            <person name="Ferreira P."/>
            <person name="Barriuso J."/>
            <person name="Kellner H."/>
            <person name="Castanera R."/>
            <person name="Alfaro M."/>
            <person name="Ramirez L."/>
            <person name="Pisabarro A.G."/>
            <person name="Kuo A."/>
            <person name="Tritt A."/>
            <person name="Lipzen A."/>
            <person name="He G."/>
            <person name="Yan M."/>
            <person name="Ng V."/>
            <person name="Cullen D."/>
            <person name="Martin F."/>
            <person name="Rosso M.-N."/>
            <person name="Henrissat B."/>
            <person name="Hibbett D."/>
            <person name="Martinez A.T."/>
            <person name="Grigoriev I.V."/>
        </authorList>
    </citation>
    <scope>NUCLEOTIDE SEQUENCE</scope>
    <source>
        <strain evidence="2">MF-IS2</strain>
    </source>
</reference>
<feature type="transmembrane region" description="Helical" evidence="1">
    <location>
        <begin position="112"/>
        <end position="131"/>
    </location>
</feature>
<feature type="transmembrane region" description="Helical" evidence="1">
    <location>
        <begin position="40"/>
        <end position="59"/>
    </location>
</feature>
<sequence>MSIVVAFARSARIPFNDPSAIPPQVGRSFAEYVSGWMFEVFLYGINIMLFSTTVLILMRRSNGMMVPRWPLLVPAVAMFTISTANVCLSVYMLFGVLIYGTPLPVWTIISKHMFYLINNVIADSLLLYRCYIVWSRSVYIAVIPGIFLLASSILGLIIMSGPTLRAGRRKFLYMWLTLALNISVTALTAGRIWWMANKARRILGPALARRYYSALATIIESGAIYSLYVMIDLILLTIGHQSFIFDAGLAHIVAIAPTLIIVQVGLGCQIQDVETTIRLSRGPSVVLSTVQSDIVEGDIS</sequence>
<feature type="transmembrane region" description="Helical" evidence="1">
    <location>
        <begin position="243"/>
        <end position="262"/>
    </location>
</feature>
<proteinExistence type="predicted"/>
<gene>
    <name evidence="2" type="ORF">P691DRAFT_428104</name>
</gene>
<keyword evidence="1" id="KW-0812">Transmembrane</keyword>
<keyword evidence="1" id="KW-0472">Membrane</keyword>
<organism evidence="2 3">
    <name type="scientific">Macrolepiota fuliginosa MF-IS2</name>
    <dbReference type="NCBI Taxonomy" id="1400762"/>
    <lineage>
        <taxon>Eukaryota</taxon>
        <taxon>Fungi</taxon>
        <taxon>Dikarya</taxon>
        <taxon>Basidiomycota</taxon>
        <taxon>Agaricomycotina</taxon>
        <taxon>Agaricomycetes</taxon>
        <taxon>Agaricomycetidae</taxon>
        <taxon>Agaricales</taxon>
        <taxon>Agaricineae</taxon>
        <taxon>Agaricaceae</taxon>
        <taxon>Macrolepiota</taxon>
    </lineage>
</organism>
<dbReference type="AlphaFoldDB" id="A0A9P5XG78"/>